<name>A0A0G0REU9_9BACT</name>
<dbReference type="GO" id="GO:0004643">
    <property type="term" value="F:phosphoribosylaminoimidazolecarboxamide formyltransferase activity"/>
    <property type="evidence" value="ECO:0007669"/>
    <property type="project" value="InterPro"/>
</dbReference>
<keyword evidence="2" id="KW-0658">Purine biosynthesis</keyword>
<keyword evidence="3" id="KW-0378">Hydrolase</keyword>
<accession>A0A0G0REU9</accession>
<proteinExistence type="predicted"/>
<protein>
    <submittedName>
        <fullName evidence="5">Bifunctional purine biosynthesis protein PurH</fullName>
    </submittedName>
</protein>
<dbReference type="SUPFAM" id="SSF53927">
    <property type="entry name" value="Cytidine deaminase-like"/>
    <property type="match status" value="1"/>
</dbReference>
<evidence type="ECO:0000256" key="4">
    <source>
        <dbReference type="ARBA" id="ARBA00023268"/>
    </source>
</evidence>
<evidence type="ECO:0000313" key="5">
    <source>
        <dbReference type="EMBL" id="KKR51214.1"/>
    </source>
</evidence>
<dbReference type="PATRIC" id="fig|1618405.3.peg.181"/>
<sequence>MDLPNDLKINLKKLKSMRYGENPHQKSAFYVEDDKKSGFSQLWGIELSHNNIGDANHAWKLVYEFKKPTVAIIKHANPSGITSRDNLTEAFNMAYAADSISAFGGIVAINREPTLDMIEAMRGKFFELMVAPKYSVKILERLKKRSAKMRVVKADKPAKLMEFTRAFGGYLVQTSDEVDESTSKWKVVCGEITSPKTWQDLEFVWKVVKHVKSNAIVIAKDENMLGMGTGQPNRVNSTMLALRQAQGGLPDEQKWAVTKHKNTVGAVMASDAFFPFADNVELAAKAGISVIVQPGGSINDAEVIAAARKHGITMVFTGIRHFKH</sequence>
<dbReference type="PANTHER" id="PTHR11692:SF0">
    <property type="entry name" value="BIFUNCTIONAL PURINE BIOSYNTHESIS PROTEIN ATIC"/>
    <property type="match status" value="1"/>
</dbReference>
<dbReference type="EMBL" id="LBYI01000002">
    <property type="protein sequence ID" value="KKR51214.1"/>
    <property type="molecule type" value="Genomic_DNA"/>
</dbReference>
<evidence type="ECO:0000256" key="1">
    <source>
        <dbReference type="ARBA" id="ARBA00022679"/>
    </source>
</evidence>
<dbReference type="Proteomes" id="UP000034531">
    <property type="component" value="Unassembled WGS sequence"/>
</dbReference>
<keyword evidence="1" id="KW-0808">Transferase</keyword>
<dbReference type="InterPro" id="IPR002695">
    <property type="entry name" value="PurH-like"/>
</dbReference>
<dbReference type="GO" id="GO:0005829">
    <property type="term" value="C:cytosol"/>
    <property type="evidence" value="ECO:0007669"/>
    <property type="project" value="TreeGrafter"/>
</dbReference>
<dbReference type="SMART" id="SM00798">
    <property type="entry name" value="AICARFT_IMPCHas"/>
    <property type="match status" value="1"/>
</dbReference>
<dbReference type="Pfam" id="PF01808">
    <property type="entry name" value="AICARFT_IMPCHas"/>
    <property type="match status" value="1"/>
</dbReference>
<reference evidence="5 6" key="1">
    <citation type="journal article" date="2015" name="Nature">
        <title>rRNA introns, odd ribosomes, and small enigmatic genomes across a large radiation of phyla.</title>
        <authorList>
            <person name="Brown C.T."/>
            <person name="Hug L.A."/>
            <person name="Thomas B.C."/>
            <person name="Sharon I."/>
            <person name="Castelle C.J."/>
            <person name="Singh A."/>
            <person name="Wilkins M.J."/>
            <person name="Williams K.H."/>
            <person name="Banfield J.F."/>
        </authorList>
    </citation>
    <scope>NUCLEOTIDE SEQUENCE [LARGE SCALE GENOMIC DNA]</scope>
</reference>
<dbReference type="PANTHER" id="PTHR11692">
    <property type="entry name" value="BIFUNCTIONAL PURINE BIOSYNTHESIS PROTEIN PURH"/>
    <property type="match status" value="1"/>
</dbReference>
<dbReference type="InterPro" id="IPR024051">
    <property type="entry name" value="AICAR_Tfase_dup_dom_sf"/>
</dbReference>
<dbReference type="GO" id="GO:0006189">
    <property type="term" value="P:'de novo' IMP biosynthetic process"/>
    <property type="evidence" value="ECO:0007669"/>
    <property type="project" value="TreeGrafter"/>
</dbReference>
<organism evidence="5 6">
    <name type="scientific">Candidatus Curtissbacteria bacterium GW2011_GWA1_40_16</name>
    <dbReference type="NCBI Taxonomy" id="1618405"/>
    <lineage>
        <taxon>Bacteria</taxon>
        <taxon>Candidatus Curtissiibacteriota</taxon>
    </lineage>
</organism>
<evidence type="ECO:0000256" key="2">
    <source>
        <dbReference type="ARBA" id="ARBA00022755"/>
    </source>
</evidence>
<dbReference type="FunFam" id="3.40.140.20:FF:000001">
    <property type="entry name" value="Bifunctional purine biosynthesis protein PurH"/>
    <property type="match status" value="1"/>
</dbReference>
<dbReference type="Gene3D" id="3.40.140.20">
    <property type="match status" value="2"/>
</dbReference>
<comment type="caution">
    <text evidence="5">The sequence shown here is derived from an EMBL/GenBank/DDBJ whole genome shotgun (WGS) entry which is preliminary data.</text>
</comment>
<dbReference type="InterPro" id="IPR016193">
    <property type="entry name" value="Cytidine_deaminase-like"/>
</dbReference>
<evidence type="ECO:0000313" key="6">
    <source>
        <dbReference type="Proteomes" id="UP000034531"/>
    </source>
</evidence>
<dbReference type="AlphaFoldDB" id="A0A0G0REU9"/>
<gene>
    <name evidence="5" type="ORF">UT84_C0002G0075</name>
</gene>
<dbReference type="GO" id="GO:0003937">
    <property type="term" value="F:IMP cyclohydrolase activity"/>
    <property type="evidence" value="ECO:0007669"/>
    <property type="project" value="InterPro"/>
</dbReference>
<keyword evidence="4" id="KW-0511">Multifunctional enzyme</keyword>
<evidence type="ECO:0000256" key="3">
    <source>
        <dbReference type="ARBA" id="ARBA00022801"/>
    </source>
</evidence>